<dbReference type="EMBL" id="JAWHQM010000006">
    <property type="protein sequence ID" value="KAK5627959.1"/>
    <property type="molecule type" value="Genomic_DNA"/>
</dbReference>
<evidence type="ECO:0000256" key="1">
    <source>
        <dbReference type="SAM" id="MobiDB-lite"/>
    </source>
</evidence>
<name>A0AAN7UL54_9PEZI</name>
<keyword evidence="3" id="KW-1185">Reference proteome</keyword>
<evidence type="ECO:0000313" key="3">
    <source>
        <dbReference type="Proteomes" id="UP001305414"/>
    </source>
</evidence>
<sequence length="103" mass="11221">MGVDLEHPDAPTTTADTTKIAQKSGGGAKVCSTQDTLVSNITVDEYTRRSAARSKHLVRFSDGVNMMLEYAWFFELVESGSLIKHAVRVLLRSVRGSGCCEDV</sequence>
<dbReference type="AlphaFoldDB" id="A0AAN7UL54"/>
<feature type="region of interest" description="Disordered" evidence="1">
    <location>
        <begin position="1"/>
        <end position="29"/>
    </location>
</feature>
<gene>
    <name evidence="2" type="ORF">RRF57_003674</name>
</gene>
<organism evidence="2 3">
    <name type="scientific">Xylaria bambusicola</name>
    <dbReference type="NCBI Taxonomy" id="326684"/>
    <lineage>
        <taxon>Eukaryota</taxon>
        <taxon>Fungi</taxon>
        <taxon>Dikarya</taxon>
        <taxon>Ascomycota</taxon>
        <taxon>Pezizomycotina</taxon>
        <taxon>Sordariomycetes</taxon>
        <taxon>Xylariomycetidae</taxon>
        <taxon>Xylariales</taxon>
        <taxon>Xylariaceae</taxon>
        <taxon>Xylaria</taxon>
    </lineage>
</organism>
<dbReference type="Proteomes" id="UP001305414">
    <property type="component" value="Unassembled WGS sequence"/>
</dbReference>
<reference evidence="2 3" key="1">
    <citation type="submission" date="2023-10" db="EMBL/GenBank/DDBJ databases">
        <title>Draft genome sequence of Xylaria bambusicola isolate GMP-LS, the root and basal stem rot pathogen of sugarcane in Indonesia.</title>
        <authorList>
            <person name="Selvaraj P."/>
            <person name="Muralishankar V."/>
            <person name="Muruganantham S."/>
            <person name="Sp S."/>
            <person name="Haryani S."/>
            <person name="Lau K.J.X."/>
            <person name="Naqvi N.I."/>
        </authorList>
    </citation>
    <scope>NUCLEOTIDE SEQUENCE [LARGE SCALE GENOMIC DNA]</scope>
    <source>
        <strain evidence="2">GMP-LS</strain>
    </source>
</reference>
<comment type="caution">
    <text evidence="2">The sequence shown here is derived from an EMBL/GenBank/DDBJ whole genome shotgun (WGS) entry which is preliminary data.</text>
</comment>
<protein>
    <submittedName>
        <fullName evidence="2">Uncharacterized protein</fullName>
    </submittedName>
</protein>
<proteinExistence type="predicted"/>
<evidence type="ECO:0000313" key="2">
    <source>
        <dbReference type="EMBL" id="KAK5627959.1"/>
    </source>
</evidence>
<accession>A0AAN7UL54</accession>